<name>A0ABT3U0T7_9ACTN</name>
<accession>A0ABT3U0T7</accession>
<evidence type="ECO:0000313" key="2">
    <source>
        <dbReference type="Proteomes" id="UP001163064"/>
    </source>
</evidence>
<dbReference type="RefSeq" id="WP_266601567.1">
    <property type="nucleotide sequence ID" value="NZ_JAPHNL010000248.1"/>
</dbReference>
<dbReference type="EMBL" id="JAPHNL010000248">
    <property type="protein sequence ID" value="MCX3061870.1"/>
    <property type="molecule type" value="Genomic_DNA"/>
</dbReference>
<proteinExistence type="predicted"/>
<gene>
    <name evidence="1" type="ORF">OFY01_19305</name>
</gene>
<dbReference type="Proteomes" id="UP001163064">
    <property type="component" value="Unassembled WGS sequence"/>
</dbReference>
<evidence type="ECO:0000313" key="1">
    <source>
        <dbReference type="EMBL" id="MCX3061870.1"/>
    </source>
</evidence>
<sequence>MMPQLPEDIIDRLVEMERRIEQLSTAVHTRPALDRITSGTVEITDGGSLVVRTPDDEYTVLQIGSWSGSEYGFSLSRQTGQAAITAFNGDGSSTSLQPVRIYDVHGLEIFSDDIVTGGLARPWLSMLAPQDTNVARWPQTTATSWTTVARSFNPKWQPKMRLYLYTAASSGATGEVRVLLDGAQWGTTVSAGSTFDHTDLVSSDFVNAFGALMKVEIQARVTSTSGTVYAQPMMMFGTQS</sequence>
<keyword evidence="2" id="KW-1185">Reference proteome</keyword>
<comment type="caution">
    <text evidence="1">The sequence shown here is derived from an EMBL/GenBank/DDBJ whole genome shotgun (WGS) entry which is preliminary data.</text>
</comment>
<protein>
    <submittedName>
        <fullName evidence="1">Uncharacterized protein</fullName>
    </submittedName>
</protein>
<organism evidence="1 2">
    <name type="scientific">Streptomyces beihaiensis</name>
    <dbReference type="NCBI Taxonomy" id="2984495"/>
    <lineage>
        <taxon>Bacteria</taxon>
        <taxon>Bacillati</taxon>
        <taxon>Actinomycetota</taxon>
        <taxon>Actinomycetes</taxon>
        <taxon>Kitasatosporales</taxon>
        <taxon>Streptomycetaceae</taxon>
        <taxon>Streptomyces</taxon>
    </lineage>
</organism>
<reference evidence="1" key="1">
    <citation type="submission" date="2022-10" db="EMBL/GenBank/DDBJ databases">
        <title>Streptomyces beihaiensis sp. nov., a chitin degrading actinobacterium, isolated from shrimp pond soil.</title>
        <authorList>
            <person name="Xie J."/>
            <person name="Shen N."/>
        </authorList>
    </citation>
    <scope>NUCLEOTIDE SEQUENCE</scope>
    <source>
        <strain evidence="1">GXMU-J5</strain>
    </source>
</reference>